<organism evidence="1 2">
    <name type="scientific">Segatella copri</name>
    <dbReference type="NCBI Taxonomy" id="165179"/>
    <lineage>
        <taxon>Bacteria</taxon>
        <taxon>Pseudomonadati</taxon>
        <taxon>Bacteroidota</taxon>
        <taxon>Bacteroidia</taxon>
        <taxon>Bacteroidales</taxon>
        <taxon>Prevotellaceae</taxon>
        <taxon>Segatella</taxon>
    </lineage>
</organism>
<evidence type="ECO:0000313" key="1">
    <source>
        <dbReference type="EMBL" id="MQN10876.1"/>
    </source>
</evidence>
<comment type="caution">
    <text evidence="1">The sequence shown here is derived from an EMBL/GenBank/DDBJ whole genome shotgun (WGS) entry which is preliminary data.</text>
</comment>
<dbReference type="EMBL" id="VZCY01000107">
    <property type="protein sequence ID" value="MQN10876.1"/>
    <property type="molecule type" value="Genomic_DNA"/>
</dbReference>
<evidence type="ECO:0000313" key="2">
    <source>
        <dbReference type="Proteomes" id="UP000406735"/>
    </source>
</evidence>
<sequence length="154" mass="18106">MKSNIRKQLSITSPKQSRRLLEVGYTIDTADMVWIKHQYCVSSVLQEKENAENYPTDSYDILPAWSLLRLYQMLPPHLNLLVNEDADEWNLWELKIDKDKGITYVDSDGNYAYIEESYSLVPIDNLVNAFIWLAENDWMYAVDEEFDSLPEMMK</sequence>
<protein>
    <submittedName>
        <fullName evidence="1">Uncharacterized protein</fullName>
    </submittedName>
</protein>
<accession>A0A6A7VXT7</accession>
<proteinExistence type="predicted"/>
<gene>
    <name evidence="1" type="ORF">F7D97_13355</name>
</gene>
<dbReference type="Proteomes" id="UP000406735">
    <property type="component" value="Unassembled WGS sequence"/>
</dbReference>
<reference evidence="1 2" key="1">
    <citation type="submission" date="2019-09" db="EMBL/GenBank/DDBJ databases">
        <title>Distinct polysaccharide growth profiles of human intestinal Prevotella copri isolates.</title>
        <authorList>
            <person name="Fehlner-Peach H."/>
            <person name="Magnabosco C."/>
            <person name="Raghavan V."/>
            <person name="Scher J.U."/>
            <person name="Tett A."/>
            <person name="Cox L.M."/>
            <person name="Gottsegen C."/>
            <person name="Watters A."/>
            <person name="Wiltshire- Gordon J.D."/>
            <person name="Segata N."/>
            <person name="Bonneau R."/>
            <person name="Littman D.R."/>
        </authorList>
    </citation>
    <scope>NUCLEOTIDE SEQUENCE [LARGE SCALE GENOMIC DNA]</scope>
    <source>
        <strain evidence="2">iK21513</strain>
    </source>
</reference>
<name>A0A6A7VXT7_9BACT</name>
<dbReference type="RefSeq" id="WP_153080621.1">
    <property type="nucleotide sequence ID" value="NZ_VZAU01000083.1"/>
</dbReference>
<dbReference type="AlphaFoldDB" id="A0A6A7VXT7"/>